<gene>
    <name evidence="2" type="ORF">MHBO_000197</name>
</gene>
<keyword evidence="3" id="KW-1185">Reference proteome</keyword>
<reference evidence="2 3" key="1">
    <citation type="journal article" date="2024" name="BMC Biol.">
        <title>Comparative genomics of Ascetosporea gives new insight into the evolutionary basis for animal parasitism in Rhizaria.</title>
        <authorList>
            <person name="Hiltunen Thoren M."/>
            <person name="Onut-Brannstrom I."/>
            <person name="Alfjorden A."/>
            <person name="Peckova H."/>
            <person name="Swords F."/>
            <person name="Hooper C."/>
            <person name="Holzer A.S."/>
            <person name="Bass D."/>
            <person name="Burki F."/>
        </authorList>
    </citation>
    <scope>NUCLEOTIDE SEQUENCE [LARGE SCALE GENOMIC DNA]</scope>
    <source>
        <strain evidence="2">20-A016</strain>
    </source>
</reference>
<evidence type="ECO:0008006" key="4">
    <source>
        <dbReference type="Google" id="ProtNLM"/>
    </source>
</evidence>
<accession>A0ABV2AEQ8</accession>
<evidence type="ECO:0000313" key="3">
    <source>
        <dbReference type="Proteomes" id="UP001439008"/>
    </source>
</evidence>
<protein>
    <recommendedName>
        <fullName evidence="4">WH2 domain-containing protein</fullName>
    </recommendedName>
</protein>
<evidence type="ECO:0000313" key="2">
    <source>
        <dbReference type="EMBL" id="MES1918186.1"/>
    </source>
</evidence>
<feature type="compositionally biased region" description="Polar residues" evidence="1">
    <location>
        <begin position="72"/>
        <end position="81"/>
    </location>
</feature>
<dbReference type="Proteomes" id="UP001439008">
    <property type="component" value="Unassembled WGS sequence"/>
</dbReference>
<evidence type="ECO:0000256" key="1">
    <source>
        <dbReference type="SAM" id="MobiDB-lite"/>
    </source>
</evidence>
<feature type="compositionally biased region" description="Polar residues" evidence="1">
    <location>
        <begin position="25"/>
        <end position="44"/>
    </location>
</feature>
<feature type="region of interest" description="Disordered" evidence="1">
    <location>
        <begin position="112"/>
        <end position="149"/>
    </location>
</feature>
<feature type="compositionally biased region" description="Pro residues" evidence="1">
    <location>
        <begin position="46"/>
        <end position="58"/>
    </location>
</feature>
<feature type="compositionally biased region" description="Basic and acidic residues" evidence="1">
    <location>
        <begin position="133"/>
        <end position="149"/>
    </location>
</feature>
<proteinExistence type="predicted"/>
<sequence length="149" mass="16790">MRQKKMGIFVESTEQTQLDKDQTEEINTISESKISSVSLENSVVPTIPPPPPPPPQLPAPQNKLKIPLSKPSKVSNQKYSNEPNIESVLEELKKKQLLLKRKSSVKEIDSDNNLIEEKNDQIETDPKSNGMSIDERINLGKEARKSLNF</sequence>
<organism evidence="2 3">
    <name type="scientific">Bonamia ostreae</name>
    <dbReference type="NCBI Taxonomy" id="126728"/>
    <lineage>
        <taxon>Eukaryota</taxon>
        <taxon>Sar</taxon>
        <taxon>Rhizaria</taxon>
        <taxon>Endomyxa</taxon>
        <taxon>Ascetosporea</taxon>
        <taxon>Haplosporida</taxon>
        <taxon>Bonamia</taxon>
    </lineage>
</organism>
<comment type="caution">
    <text evidence="2">The sequence shown here is derived from an EMBL/GenBank/DDBJ whole genome shotgun (WGS) entry which is preliminary data.</text>
</comment>
<name>A0ABV2AEQ8_9EUKA</name>
<feature type="region of interest" description="Disordered" evidence="1">
    <location>
        <begin position="1"/>
        <end position="81"/>
    </location>
</feature>
<feature type="compositionally biased region" description="Basic and acidic residues" evidence="1">
    <location>
        <begin position="112"/>
        <end position="126"/>
    </location>
</feature>
<dbReference type="EMBL" id="JBDODL010000025">
    <property type="protein sequence ID" value="MES1918186.1"/>
    <property type="molecule type" value="Genomic_DNA"/>
</dbReference>